<dbReference type="Proteomes" id="UP000298264">
    <property type="component" value="Unassembled WGS sequence"/>
</dbReference>
<dbReference type="EMBL" id="RQHV01000045">
    <property type="protein sequence ID" value="TGN10243.1"/>
    <property type="molecule type" value="Genomic_DNA"/>
</dbReference>
<gene>
    <name evidence="1" type="ORF">EHS11_10185</name>
</gene>
<keyword evidence="2" id="KW-1185">Reference proteome</keyword>
<accession>A0A4R9LSC5</accession>
<proteinExistence type="predicted"/>
<organism evidence="1 2">
    <name type="scientific">Leptospira ilyithenensis</name>
    <dbReference type="NCBI Taxonomy" id="2484901"/>
    <lineage>
        <taxon>Bacteria</taxon>
        <taxon>Pseudomonadati</taxon>
        <taxon>Spirochaetota</taxon>
        <taxon>Spirochaetia</taxon>
        <taxon>Leptospirales</taxon>
        <taxon>Leptospiraceae</taxon>
        <taxon>Leptospira</taxon>
    </lineage>
</organism>
<reference evidence="1" key="1">
    <citation type="journal article" date="2019" name="PLoS Negl. Trop. Dis.">
        <title>Revisiting the worldwide diversity of Leptospira species in the environment.</title>
        <authorList>
            <person name="Vincent A.T."/>
            <person name="Schiettekatte O."/>
            <person name="Bourhy P."/>
            <person name="Veyrier F.J."/>
            <person name="Picardeau M."/>
        </authorList>
    </citation>
    <scope>NUCLEOTIDE SEQUENCE [LARGE SCALE GENOMIC DNA]</scope>
    <source>
        <strain evidence="1">201400974</strain>
    </source>
</reference>
<dbReference type="OrthoDB" id="5511471at2"/>
<dbReference type="Pfam" id="PF16138">
    <property type="entry name" value="DUF4846"/>
    <property type="match status" value="2"/>
</dbReference>
<dbReference type="InterPro" id="IPR032315">
    <property type="entry name" value="DUF4846"/>
</dbReference>
<comment type="caution">
    <text evidence="1">The sequence shown here is derived from an EMBL/GenBank/DDBJ whole genome shotgun (WGS) entry which is preliminary data.</text>
</comment>
<evidence type="ECO:0000313" key="1">
    <source>
        <dbReference type="EMBL" id="TGN10243.1"/>
    </source>
</evidence>
<evidence type="ECO:0008006" key="3">
    <source>
        <dbReference type="Google" id="ProtNLM"/>
    </source>
</evidence>
<evidence type="ECO:0000313" key="2">
    <source>
        <dbReference type="Proteomes" id="UP000298264"/>
    </source>
</evidence>
<protein>
    <recommendedName>
        <fullName evidence="3">Lipoprotein</fullName>
    </recommendedName>
</protein>
<name>A0A4R9LSC5_9LEPT</name>
<sequence length="238" mass="27721">MSIRFVFIFLTSCLCLYPFPNLVKEIPVPEGFQRTNFPKNSFSGYLQNLPLKKETTVLSYQKKNLNDWYDMIAVIDKPLLFQDDLEQCADFSMRLWADYHKESGKLDKLYLFSYPGKKQYYKDSKKEYNRFLRNAFASSNSYSLKKGANTIAKENLQPGDLFVQNETGGIGHVSIILDEAKNKDKKLYLIGFSFMPAQEMHIEKSPADKGKEGWFSYEGFVQHLQTKYPYGNPVLRRF</sequence>
<dbReference type="RefSeq" id="WP_135764306.1">
    <property type="nucleotide sequence ID" value="NZ_RQHV01000045.1"/>
</dbReference>
<dbReference type="AlphaFoldDB" id="A0A4R9LSC5"/>